<dbReference type="Proteomes" id="UP000826195">
    <property type="component" value="Unassembled WGS sequence"/>
</dbReference>
<evidence type="ECO:0000313" key="2">
    <source>
        <dbReference type="EMBL" id="KAH0555526.1"/>
    </source>
</evidence>
<name>A0AAV7IAB6_COTGL</name>
<evidence type="ECO:0000256" key="1">
    <source>
        <dbReference type="SAM" id="SignalP"/>
    </source>
</evidence>
<evidence type="ECO:0000313" key="3">
    <source>
        <dbReference type="Proteomes" id="UP000826195"/>
    </source>
</evidence>
<dbReference type="EMBL" id="JAHXZJ010001119">
    <property type="protein sequence ID" value="KAH0555526.1"/>
    <property type="molecule type" value="Genomic_DNA"/>
</dbReference>
<protein>
    <submittedName>
        <fullName evidence="2">Uncharacterized protein</fullName>
    </submittedName>
</protein>
<gene>
    <name evidence="2" type="ORF">KQX54_019746</name>
</gene>
<keyword evidence="3" id="KW-1185">Reference proteome</keyword>
<dbReference type="AlphaFoldDB" id="A0AAV7IAB6"/>
<comment type="caution">
    <text evidence="2">The sequence shown here is derived from an EMBL/GenBank/DDBJ whole genome shotgun (WGS) entry which is preliminary data.</text>
</comment>
<keyword evidence="1" id="KW-0732">Signal</keyword>
<organism evidence="2 3">
    <name type="scientific">Cotesia glomerata</name>
    <name type="common">Lepidopteran parasitic wasp</name>
    <name type="synonym">Apanteles glomeratus</name>
    <dbReference type="NCBI Taxonomy" id="32391"/>
    <lineage>
        <taxon>Eukaryota</taxon>
        <taxon>Metazoa</taxon>
        <taxon>Ecdysozoa</taxon>
        <taxon>Arthropoda</taxon>
        <taxon>Hexapoda</taxon>
        <taxon>Insecta</taxon>
        <taxon>Pterygota</taxon>
        <taxon>Neoptera</taxon>
        <taxon>Endopterygota</taxon>
        <taxon>Hymenoptera</taxon>
        <taxon>Apocrita</taxon>
        <taxon>Ichneumonoidea</taxon>
        <taxon>Braconidae</taxon>
        <taxon>Microgastrinae</taxon>
        <taxon>Cotesia</taxon>
    </lineage>
</organism>
<feature type="signal peptide" evidence="1">
    <location>
        <begin position="1"/>
        <end position="23"/>
    </location>
</feature>
<reference evidence="2 3" key="1">
    <citation type="journal article" date="2021" name="J. Hered.">
        <title>A chromosome-level genome assembly of the parasitoid wasp, Cotesia glomerata (Hymenoptera: Braconidae).</title>
        <authorList>
            <person name="Pinto B.J."/>
            <person name="Weis J.J."/>
            <person name="Gamble T."/>
            <person name="Ode P.J."/>
            <person name="Paul R."/>
            <person name="Zaspel J.M."/>
        </authorList>
    </citation>
    <scope>NUCLEOTIDE SEQUENCE [LARGE SCALE GENOMIC DNA]</scope>
    <source>
        <strain evidence="2">CgM1</strain>
    </source>
</reference>
<accession>A0AAV7IAB6</accession>
<feature type="chain" id="PRO_5043865867" evidence="1">
    <location>
        <begin position="24"/>
        <end position="168"/>
    </location>
</feature>
<sequence>MNKKLTLIVFVGVFSTIVDHVLANPDQLNYYNTLLQKIASETGLDVGDNIRVPIINPNPAATPEADNSINVSDQVVVNGKICEIPRGVVDVSTLMVINGRCPEFPTTSNNKPTIRSKKPIIPNEKKIDSKTKIPETTYLYPPFTPRLKELIAEIEKTPVLFRLGKNKN</sequence>
<proteinExistence type="predicted"/>